<evidence type="ECO:0000256" key="1">
    <source>
        <dbReference type="SAM" id="MobiDB-lite"/>
    </source>
</evidence>
<comment type="caution">
    <text evidence="2">The sequence shown here is derived from an EMBL/GenBank/DDBJ whole genome shotgun (WGS) entry which is preliminary data.</text>
</comment>
<dbReference type="OrthoDB" id="408631at2759"/>
<protein>
    <submittedName>
        <fullName evidence="2">Uncharacterized protein</fullName>
    </submittedName>
</protein>
<dbReference type="EMBL" id="SWKV01000015">
    <property type="protein sequence ID" value="KAF3042763.1"/>
    <property type="molecule type" value="Genomic_DNA"/>
</dbReference>
<dbReference type="Proteomes" id="UP000758155">
    <property type="component" value="Unassembled WGS sequence"/>
</dbReference>
<name>A0A9P4WU31_9PLEO</name>
<evidence type="ECO:0000313" key="3">
    <source>
        <dbReference type="Proteomes" id="UP000758155"/>
    </source>
</evidence>
<keyword evidence="3" id="KW-1185">Reference proteome</keyword>
<organism evidence="2 3">
    <name type="scientific">Didymella heteroderae</name>
    <dbReference type="NCBI Taxonomy" id="1769908"/>
    <lineage>
        <taxon>Eukaryota</taxon>
        <taxon>Fungi</taxon>
        <taxon>Dikarya</taxon>
        <taxon>Ascomycota</taxon>
        <taxon>Pezizomycotina</taxon>
        <taxon>Dothideomycetes</taxon>
        <taxon>Pleosporomycetidae</taxon>
        <taxon>Pleosporales</taxon>
        <taxon>Pleosporineae</taxon>
        <taxon>Didymellaceae</taxon>
        <taxon>Didymella</taxon>
    </lineage>
</organism>
<gene>
    <name evidence="2" type="ORF">E8E12_010079</name>
</gene>
<feature type="compositionally biased region" description="Polar residues" evidence="1">
    <location>
        <begin position="1"/>
        <end position="10"/>
    </location>
</feature>
<sequence>MAATSQTSTPVALHGLDDTAVSGNRPPPNYGLDYTRAVQRIRGNSIKMGDPSGMSILDMFPGLDDWPKYSLSNAAMLNLNQTGGTLEAINKTLNAAFKDIDATRSIGSRLRNDISVVDASPCEGGRGARCDFWRSVAARVPM</sequence>
<reference evidence="2" key="1">
    <citation type="submission" date="2019-04" db="EMBL/GenBank/DDBJ databases">
        <title>Sequencing of skin fungus with MAO and IRED activity.</title>
        <authorList>
            <person name="Marsaioli A.J."/>
            <person name="Bonatto J.M.C."/>
            <person name="Reis Junior O."/>
        </authorList>
    </citation>
    <scope>NUCLEOTIDE SEQUENCE</scope>
    <source>
        <strain evidence="2">28M1</strain>
    </source>
</reference>
<evidence type="ECO:0000313" key="2">
    <source>
        <dbReference type="EMBL" id="KAF3042763.1"/>
    </source>
</evidence>
<accession>A0A9P4WU31</accession>
<proteinExistence type="predicted"/>
<feature type="region of interest" description="Disordered" evidence="1">
    <location>
        <begin position="1"/>
        <end position="31"/>
    </location>
</feature>
<dbReference type="AlphaFoldDB" id="A0A9P4WU31"/>